<dbReference type="InterPro" id="IPR001865">
    <property type="entry name" value="Ribosomal_uS2"/>
</dbReference>
<reference evidence="7 8" key="1">
    <citation type="submission" date="2020-08" db="EMBL/GenBank/DDBJ databases">
        <title>Sequencing the genomes of 1000 actinobacteria strains.</title>
        <authorList>
            <person name="Klenk H.-P."/>
        </authorList>
    </citation>
    <scope>NUCLEOTIDE SEQUENCE [LARGE SCALE GENOMIC DNA]</scope>
    <source>
        <strain evidence="7 8">DSM 22242</strain>
    </source>
</reference>
<dbReference type="PRINTS" id="PR00395">
    <property type="entry name" value="RIBOSOMALS2"/>
</dbReference>
<dbReference type="GO" id="GO:0006412">
    <property type="term" value="P:translation"/>
    <property type="evidence" value="ECO:0007669"/>
    <property type="project" value="UniProtKB-UniRule"/>
</dbReference>
<evidence type="ECO:0000313" key="8">
    <source>
        <dbReference type="Proteomes" id="UP000530850"/>
    </source>
</evidence>
<dbReference type="PROSITE" id="PS00962">
    <property type="entry name" value="RIBOSOMAL_S2_1"/>
    <property type="match status" value="1"/>
</dbReference>
<dbReference type="GO" id="GO:0022627">
    <property type="term" value="C:cytosolic small ribosomal subunit"/>
    <property type="evidence" value="ECO:0007669"/>
    <property type="project" value="TreeGrafter"/>
</dbReference>
<feature type="compositionally biased region" description="Low complexity" evidence="6">
    <location>
        <begin position="275"/>
        <end position="284"/>
    </location>
</feature>
<dbReference type="InterPro" id="IPR005706">
    <property type="entry name" value="Ribosomal_uS2_bac/mit/plastid"/>
</dbReference>
<evidence type="ECO:0000313" key="7">
    <source>
        <dbReference type="EMBL" id="MBB3170916.1"/>
    </source>
</evidence>
<evidence type="ECO:0000256" key="5">
    <source>
        <dbReference type="HAMAP-Rule" id="MF_00291"/>
    </source>
</evidence>
<dbReference type="PANTHER" id="PTHR12534:SF0">
    <property type="entry name" value="SMALL RIBOSOMAL SUBUNIT PROTEIN US2M"/>
    <property type="match status" value="1"/>
</dbReference>
<name>A0A7W5D1T8_9ACTN</name>
<dbReference type="SUPFAM" id="SSF52313">
    <property type="entry name" value="Ribosomal protein S2"/>
    <property type="match status" value="1"/>
</dbReference>
<dbReference type="EMBL" id="JACHYA010000001">
    <property type="protein sequence ID" value="MBB3170916.1"/>
    <property type="molecule type" value="Genomic_DNA"/>
</dbReference>
<gene>
    <name evidence="5" type="primary">rpsB</name>
    <name evidence="7" type="ORF">FHR31_000696</name>
</gene>
<dbReference type="Gene3D" id="1.10.287.610">
    <property type="entry name" value="Helix hairpin bin"/>
    <property type="match status" value="1"/>
</dbReference>
<dbReference type="CDD" id="cd01425">
    <property type="entry name" value="RPS2"/>
    <property type="match status" value="1"/>
</dbReference>
<dbReference type="Proteomes" id="UP000530850">
    <property type="component" value="Unassembled WGS sequence"/>
</dbReference>
<feature type="region of interest" description="Disordered" evidence="6">
    <location>
        <begin position="270"/>
        <end position="296"/>
    </location>
</feature>
<keyword evidence="3 5" id="KW-0687">Ribonucleoprotein</keyword>
<dbReference type="NCBIfam" id="TIGR01011">
    <property type="entry name" value="rpsB_bact"/>
    <property type="match status" value="1"/>
</dbReference>
<organism evidence="7 8">
    <name type="scientific">Parvibacter caecicola</name>
    <dbReference type="NCBI Taxonomy" id="747645"/>
    <lineage>
        <taxon>Bacteria</taxon>
        <taxon>Bacillati</taxon>
        <taxon>Actinomycetota</taxon>
        <taxon>Coriobacteriia</taxon>
        <taxon>Coriobacteriales</taxon>
        <taxon>Coriobacteriaceae</taxon>
        <taxon>Parvibacter</taxon>
    </lineage>
</organism>
<keyword evidence="2 5" id="KW-0689">Ribosomal protein</keyword>
<sequence>MAKVSIQSLLEAGAHFGHQTRRWNPKMKPYIFGSRGDIYILDLKQTLIGMDKAYTFVSDLARKGGVVLFVGTKKQAQEPIVEAANRCGMPYVNSRWLGGELTNFVTIRARVNRMEELEAMEADGRMALLPKKEQILLRKELAKLQTNLNGIRNMKKVPDAVFVIDTCREQIAIHEAKRLEIPVVGTLDTNCDPDDVDFGIPANDDAIRSVRMLADFIADAVIAGSGAEVTVAEMAGAVPEGQVVTSVVETPEGTVEVEAIGTADGTSVVTKEEAAPAAAAPAPANDDVEVSETFAE</sequence>
<dbReference type="HAMAP" id="MF_00291_B">
    <property type="entry name" value="Ribosomal_uS2_B"/>
    <property type="match status" value="1"/>
</dbReference>
<evidence type="ECO:0000256" key="1">
    <source>
        <dbReference type="ARBA" id="ARBA00006242"/>
    </source>
</evidence>
<evidence type="ECO:0000256" key="4">
    <source>
        <dbReference type="ARBA" id="ARBA00035256"/>
    </source>
</evidence>
<dbReference type="FunFam" id="1.10.287.610:FF:000001">
    <property type="entry name" value="30S ribosomal protein S2"/>
    <property type="match status" value="1"/>
</dbReference>
<evidence type="ECO:0000256" key="6">
    <source>
        <dbReference type="SAM" id="MobiDB-lite"/>
    </source>
</evidence>
<dbReference type="GO" id="GO:0003735">
    <property type="term" value="F:structural constituent of ribosome"/>
    <property type="evidence" value="ECO:0007669"/>
    <property type="project" value="InterPro"/>
</dbReference>
<feature type="compositionally biased region" description="Acidic residues" evidence="6">
    <location>
        <begin position="286"/>
        <end position="296"/>
    </location>
</feature>
<protein>
    <recommendedName>
        <fullName evidence="4 5">Small ribosomal subunit protein uS2</fullName>
    </recommendedName>
</protein>
<dbReference type="Pfam" id="PF00318">
    <property type="entry name" value="Ribosomal_S2"/>
    <property type="match status" value="1"/>
</dbReference>
<evidence type="ECO:0000256" key="3">
    <source>
        <dbReference type="ARBA" id="ARBA00023274"/>
    </source>
</evidence>
<dbReference type="Gene3D" id="3.40.50.10490">
    <property type="entry name" value="Glucose-6-phosphate isomerase like protein, domain 1"/>
    <property type="match status" value="1"/>
</dbReference>
<dbReference type="PANTHER" id="PTHR12534">
    <property type="entry name" value="30S RIBOSOMAL PROTEIN S2 PROKARYOTIC AND ORGANELLAR"/>
    <property type="match status" value="1"/>
</dbReference>
<evidence type="ECO:0000256" key="2">
    <source>
        <dbReference type="ARBA" id="ARBA00022980"/>
    </source>
</evidence>
<dbReference type="InterPro" id="IPR023591">
    <property type="entry name" value="Ribosomal_uS2_flav_dom_sf"/>
</dbReference>
<comment type="similarity">
    <text evidence="1 5">Belongs to the universal ribosomal protein uS2 family.</text>
</comment>
<comment type="caution">
    <text evidence="7">The sequence shown here is derived from an EMBL/GenBank/DDBJ whole genome shotgun (WGS) entry which is preliminary data.</text>
</comment>
<proteinExistence type="inferred from homology"/>
<dbReference type="AlphaFoldDB" id="A0A7W5D1T8"/>
<dbReference type="InterPro" id="IPR018130">
    <property type="entry name" value="Ribosomal_uS2_CS"/>
</dbReference>
<accession>A0A7W5D1T8</accession>